<comment type="caution">
    <text evidence="2">The sequence shown here is derived from an EMBL/GenBank/DDBJ whole genome shotgun (WGS) entry which is preliminary data.</text>
</comment>
<feature type="compositionally biased region" description="Acidic residues" evidence="1">
    <location>
        <begin position="48"/>
        <end position="61"/>
    </location>
</feature>
<dbReference type="EMBL" id="JAESIY010000002">
    <property type="protein sequence ID" value="MBL3655320.1"/>
    <property type="molecule type" value="Genomic_DNA"/>
</dbReference>
<dbReference type="AlphaFoldDB" id="A0A937F6P9"/>
<name>A0A937F6P9_9BACT</name>
<sequence length="61" mass="7128">MGRSQNSFIKKQKEKKKEMKKKAKMEKKKERQENNLKGAELSEMIAYVDDEGNIVDTPPED</sequence>
<evidence type="ECO:0000313" key="2">
    <source>
        <dbReference type="EMBL" id="MBL3655320.1"/>
    </source>
</evidence>
<evidence type="ECO:0000313" key="3">
    <source>
        <dbReference type="Proteomes" id="UP000659388"/>
    </source>
</evidence>
<feature type="region of interest" description="Disordered" evidence="1">
    <location>
        <begin position="1"/>
        <end position="61"/>
    </location>
</feature>
<organism evidence="2 3">
    <name type="scientific">Fulvivirga sediminis</name>
    <dbReference type="NCBI Taxonomy" id="2803949"/>
    <lineage>
        <taxon>Bacteria</taxon>
        <taxon>Pseudomonadati</taxon>
        <taxon>Bacteroidota</taxon>
        <taxon>Cytophagia</taxon>
        <taxon>Cytophagales</taxon>
        <taxon>Fulvivirgaceae</taxon>
        <taxon>Fulvivirga</taxon>
    </lineage>
</organism>
<evidence type="ECO:0000256" key="1">
    <source>
        <dbReference type="SAM" id="MobiDB-lite"/>
    </source>
</evidence>
<dbReference type="RefSeq" id="WP_202242947.1">
    <property type="nucleotide sequence ID" value="NZ_JAESIY010000002.1"/>
</dbReference>
<gene>
    <name evidence="2" type="ORF">JL102_04205</name>
</gene>
<accession>A0A937F6P9</accession>
<feature type="compositionally biased region" description="Basic residues" evidence="1">
    <location>
        <begin position="10"/>
        <end position="26"/>
    </location>
</feature>
<dbReference type="Proteomes" id="UP000659388">
    <property type="component" value="Unassembled WGS sequence"/>
</dbReference>
<proteinExistence type="predicted"/>
<protein>
    <submittedName>
        <fullName evidence="2">Cold-shock protein</fullName>
    </submittedName>
</protein>
<keyword evidence="3" id="KW-1185">Reference proteome</keyword>
<reference evidence="2" key="1">
    <citation type="submission" date="2021-01" db="EMBL/GenBank/DDBJ databases">
        <title>Fulvivirga kasyanovii gen. nov., sp nov., a novel member of the phylum Bacteroidetes isolated from seawater in a mussel farm.</title>
        <authorList>
            <person name="Zhao L.-H."/>
            <person name="Wang Z.-J."/>
        </authorList>
    </citation>
    <scope>NUCLEOTIDE SEQUENCE</scope>
    <source>
        <strain evidence="2">2943</strain>
    </source>
</reference>